<gene>
    <name evidence="3" type="ORF">F0L74_14955</name>
</gene>
<dbReference type="Proteomes" id="UP000324611">
    <property type="component" value="Unassembled WGS sequence"/>
</dbReference>
<protein>
    <recommendedName>
        <fullName evidence="5">Mannose-6-phosphate isomerase class I</fullName>
    </recommendedName>
</protein>
<evidence type="ECO:0000313" key="4">
    <source>
        <dbReference type="Proteomes" id="UP000324611"/>
    </source>
</evidence>
<dbReference type="AlphaFoldDB" id="A0A5B2VY79"/>
<proteinExistence type="predicted"/>
<dbReference type="EMBL" id="VUOC01000002">
    <property type="protein sequence ID" value="KAA2243774.1"/>
    <property type="molecule type" value="Genomic_DNA"/>
</dbReference>
<dbReference type="InterPro" id="IPR011051">
    <property type="entry name" value="RmlC_Cupin_sf"/>
</dbReference>
<dbReference type="GO" id="GO:0046872">
    <property type="term" value="F:metal ion binding"/>
    <property type="evidence" value="ECO:0007669"/>
    <property type="project" value="UniProtKB-KW"/>
</dbReference>
<keyword evidence="2" id="KW-0862">Zinc</keyword>
<dbReference type="InterPro" id="IPR014710">
    <property type="entry name" value="RmlC-like_jellyroll"/>
</dbReference>
<evidence type="ECO:0008006" key="5">
    <source>
        <dbReference type="Google" id="ProtNLM"/>
    </source>
</evidence>
<name>A0A5B2VY79_9BACT</name>
<evidence type="ECO:0000313" key="3">
    <source>
        <dbReference type="EMBL" id="KAA2243774.1"/>
    </source>
</evidence>
<dbReference type="PANTHER" id="PTHR42742:SF3">
    <property type="entry name" value="FRUCTOKINASE"/>
    <property type="match status" value="1"/>
</dbReference>
<dbReference type="Gene3D" id="2.60.120.10">
    <property type="entry name" value="Jelly Rolls"/>
    <property type="match status" value="1"/>
</dbReference>
<sequence length="605" mass="67784">MLSKEKTMTGRDSIQPLLPVQLPATTPDGYNIYPTHPLGEGKIHTGYASLAAWIARHELVLIDGYEGIDWSAIQTALTQEFAHTGVSVKWHATREWLKPTADIQALVAPFIGEIDEVWGTRTTLQLTDFFAPGKPQAFSADTAFTLNIVIGTGAALAHPLAPVIYLDLPKNELQYRQRAGAAANLGSAIPEAPAEMYKRSYFVDWVVLNNYKQSLLHRIQLFADAQWPDTMTWISQTDLTTGIDGITSSCFRVRPWFEPGAWGGQWMKQHIPGLNPAAKNYAWSFEAIVPENGLVFESDGHLLEIPFEWLMFYRHEAILGKHAPIFRYEFPIRFDFLDTFNGGNLSIQCHPSLEYIREQFGETITQDETYYILDCKEDAGVYLGFQQGIDPAAFRAVLEQSRDQQQAVDIEQYVQRKPAQRHDLFLIPNGTVHSAGVNNMVLEISATPYIFTFKMYDWLRPGLDGKPRSISIEHAFRNLDFSRQGAVVNEQLISVPAIIQEGTGWQIIHLPTHAVHFYDVHRLEFDSVITVPTDNCCLVMMLVEGTSVTVSTTNGGAIPYHYAETFVIPAAAGICEIRNTGPGRAKVIKAFLKPEHAIFNDLTSL</sequence>
<accession>A0A5B2VY79</accession>
<dbReference type="RefSeq" id="WP_149838649.1">
    <property type="nucleotide sequence ID" value="NZ_VUOC01000002.1"/>
</dbReference>
<reference evidence="3 4" key="2">
    <citation type="submission" date="2019-09" db="EMBL/GenBank/DDBJ databases">
        <authorList>
            <person name="Jin C."/>
        </authorList>
    </citation>
    <scope>NUCLEOTIDE SEQUENCE [LARGE SCALE GENOMIC DNA]</scope>
    <source>
        <strain evidence="3 4">BN140078</strain>
    </source>
</reference>
<reference evidence="3 4" key="1">
    <citation type="submission" date="2019-09" db="EMBL/GenBank/DDBJ databases">
        <title>Chitinophaga ginsengihumi sp. nov., isolated from soil of ginseng rhizosphere.</title>
        <authorList>
            <person name="Lee J."/>
        </authorList>
    </citation>
    <scope>NUCLEOTIDE SEQUENCE [LARGE SCALE GENOMIC DNA]</scope>
    <source>
        <strain evidence="3 4">BN140078</strain>
    </source>
</reference>
<evidence type="ECO:0000256" key="1">
    <source>
        <dbReference type="ARBA" id="ARBA00022723"/>
    </source>
</evidence>
<dbReference type="PANTHER" id="PTHR42742">
    <property type="entry name" value="TRANSCRIPTIONAL REPRESSOR MPRA"/>
    <property type="match status" value="1"/>
</dbReference>
<comment type="caution">
    <text evidence="3">The sequence shown here is derived from an EMBL/GenBank/DDBJ whole genome shotgun (WGS) entry which is preliminary data.</text>
</comment>
<keyword evidence="1" id="KW-0479">Metal-binding</keyword>
<evidence type="ECO:0000256" key="2">
    <source>
        <dbReference type="ARBA" id="ARBA00022833"/>
    </source>
</evidence>
<organism evidence="3 4">
    <name type="scientific">Chitinophaga agrisoli</name>
    <dbReference type="NCBI Taxonomy" id="2607653"/>
    <lineage>
        <taxon>Bacteria</taxon>
        <taxon>Pseudomonadati</taxon>
        <taxon>Bacteroidota</taxon>
        <taxon>Chitinophagia</taxon>
        <taxon>Chitinophagales</taxon>
        <taxon>Chitinophagaceae</taxon>
        <taxon>Chitinophaga</taxon>
    </lineage>
</organism>
<keyword evidence="4" id="KW-1185">Reference proteome</keyword>
<dbReference type="InterPro" id="IPR051804">
    <property type="entry name" value="Carb_Metab_Reg_Kinase/Isom"/>
</dbReference>
<dbReference type="SUPFAM" id="SSF51182">
    <property type="entry name" value="RmlC-like cupins"/>
    <property type="match status" value="1"/>
</dbReference>
<dbReference type="CDD" id="cd07010">
    <property type="entry name" value="cupin_PMI_type_I_N_bac"/>
    <property type="match status" value="1"/>
</dbReference>